<sequence length="135" mass="15166">MVLNNCTKEIDKPLERAHDFHSNEDVPIFKGRDTPGSAVEASSGSSLWARIVWNRVTVVLSVLKHSFERVHDQVHGGVNPSGADLTKNMDATGESSVCSLVHRDKVRYYATTTPASRDKDLRFAVWKDVRRFSVR</sequence>
<dbReference type="AlphaFoldDB" id="A0A4Y2KH46"/>
<evidence type="ECO:0000313" key="2">
    <source>
        <dbReference type="Proteomes" id="UP000499080"/>
    </source>
</evidence>
<dbReference type="EMBL" id="BGPR01004578">
    <property type="protein sequence ID" value="GBN01066.1"/>
    <property type="molecule type" value="Genomic_DNA"/>
</dbReference>
<protein>
    <submittedName>
        <fullName evidence="1">Uncharacterized protein</fullName>
    </submittedName>
</protein>
<dbReference type="Proteomes" id="UP000499080">
    <property type="component" value="Unassembled WGS sequence"/>
</dbReference>
<name>A0A4Y2KH46_ARAVE</name>
<reference evidence="1 2" key="1">
    <citation type="journal article" date="2019" name="Sci. Rep.">
        <title>Orb-weaving spider Araneus ventricosus genome elucidates the spidroin gene catalogue.</title>
        <authorList>
            <person name="Kono N."/>
            <person name="Nakamura H."/>
            <person name="Ohtoshi R."/>
            <person name="Moran D.A.P."/>
            <person name="Shinohara A."/>
            <person name="Yoshida Y."/>
            <person name="Fujiwara M."/>
            <person name="Mori M."/>
            <person name="Tomita M."/>
            <person name="Arakawa K."/>
        </authorList>
    </citation>
    <scope>NUCLEOTIDE SEQUENCE [LARGE SCALE GENOMIC DNA]</scope>
</reference>
<gene>
    <name evidence="1" type="ORF">AVEN_56101_1</name>
</gene>
<comment type="caution">
    <text evidence="1">The sequence shown here is derived from an EMBL/GenBank/DDBJ whole genome shotgun (WGS) entry which is preliminary data.</text>
</comment>
<evidence type="ECO:0000313" key="1">
    <source>
        <dbReference type="EMBL" id="GBN01066.1"/>
    </source>
</evidence>
<accession>A0A4Y2KH46</accession>
<organism evidence="1 2">
    <name type="scientific">Araneus ventricosus</name>
    <name type="common">Orbweaver spider</name>
    <name type="synonym">Epeira ventricosa</name>
    <dbReference type="NCBI Taxonomy" id="182803"/>
    <lineage>
        <taxon>Eukaryota</taxon>
        <taxon>Metazoa</taxon>
        <taxon>Ecdysozoa</taxon>
        <taxon>Arthropoda</taxon>
        <taxon>Chelicerata</taxon>
        <taxon>Arachnida</taxon>
        <taxon>Araneae</taxon>
        <taxon>Araneomorphae</taxon>
        <taxon>Entelegynae</taxon>
        <taxon>Araneoidea</taxon>
        <taxon>Araneidae</taxon>
        <taxon>Araneus</taxon>
    </lineage>
</organism>
<keyword evidence="2" id="KW-1185">Reference proteome</keyword>
<proteinExistence type="predicted"/>